<proteinExistence type="predicted"/>
<feature type="region of interest" description="Disordered" evidence="1">
    <location>
        <begin position="337"/>
        <end position="366"/>
    </location>
</feature>
<keyword evidence="2" id="KW-0472">Membrane</keyword>
<accession>A0ABV5EHX5</accession>
<evidence type="ECO:0000256" key="2">
    <source>
        <dbReference type="SAM" id="Phobius"/>
    </source>
</evidence>
<sequence>MICPNRQADLPRRTDRVGSVCPRCTRPFALDPQVHGRGMNDTRIRRVVARATEGGRLQITVTQLWYLARTGNPTWEATPASGRAPWVGRTVGAVLVVCLVVCTMTLREVRHGFYLWLAVVGLAALVYLVAKGRPRRAARRAGGYVVPSLSSFRTMICQRWAQVYGGLPPAVVDEESYGDTRDGTRGASVALLCPDRAVRLFLAANGIPRRLDVALTADPTELPGDGPVVVLHDASARGFELVAGLRADRRGPVVDAGLPVRAVRGNRKAVTLHEVPPAHLAPTLPDAPERPEWPSRMAADAPEDAEWLVRGWVGPVAAVPPVLLESAVVEAVERARRAADPEHREAAAVGFTSWPTSARPTAEGGN</sequence>
<keyword evidence="2" id="KW-0812">Transmembrane</keyword>
<feature type="transmembrane region" description="Helical" evidence="2">
    <location>
        <begin position="86"/>
        <end position="106"/>
    </location>
</feature>
<evidence type="ECO:0000313" key="4">
    <source>
        <dbReference type="Proteomes" id="UP001585080"/>
    </source>
</evidence>
<gene>
    <name evidence="3" type="ORF">VSS16_27580</name>
</gene>
<organism evidence="3 4">
    <name type="scientific">Streptomyces broussonetiae</name>
    <dbReference type="NCBI Taxonomy" id="2686304"/>
    <lineage>
        <taxon>Bacteria</taxon>
        <taxon>Bacillati</taxon>
        <taxon>Actinomycetota</taxon>
        <taxon>Actinomycetes</taxon>
        <taxon>Kitasatosporales</taxon>
        <taxon>Streptomycetaceae</taxon>
        <taxon>Streptomyces</taxon>
    </lineage>
</organism>
<name>A0ABV5EHX5_9ACTN</name>
<protein>
    <submittedName>
        <fullName evidence="3">Uncharacterized protein</fullName>
    </submittedName>
</protein>
<comment type="caution">
    <text evidence="3">The sequence shown here is derived from an EMBL/GenBank/DDBJ whole genome shotgun (WGS) entry which is preliminary data.</text>
</comment>
<evidence type="ECO:0000256" key="1">
    <source>
        <dbReference type="SAM" id="MobiDB-lite"/>
    </source>
</evidence>
<keyword evidence="2" id="KW-1133">Transmembrane helix</keyword>
<feature type="transmembrane region" description="Helical" evidence="2">
    <location>
        <begin position="112"/>
        <end position="130"/>
    </location>
</feature>
<dbReference type="EMBL" id="JAYMRP010000031">
    <property type="protein sequence ID" value="MFB8776457.1"/>
    <property type="molecule type" value="Genomic_DNA"/>
</dbReference>
<dbReference type="Proteomes" id="UP001585080">
    <property type="component" value="Unassembled WGS sequence"/>
</dbReference>
<evidence type="ECO:0000313" key="3">
    <source>
        <dbReference type="EMBL" id="MFB8776457.1"/>
    </source>
</evidence>
<reference evidence="3 4" key="1">
    <citation type="submission" date="2024-01" db="EMBL/GenBank/DDBJ databases">
        <title>Genome mining of biosynthetic gene clusters to explore secondary metabolites of Streptomyces sp.</title>
        <authorList>
            <person name="Baig A."/>
            <person name="Ajitkumar Shintre N."/>
            <person name="Kumar H."/>
            <person name="Anbarasu A."/>
            <person name="Ramaiah S."/>
        </authorList>
    </citation>
    <scope>NUCLEOTIDE SEQUENCE [LARGE SCALE GENOMIC DNA]</scope>
    <source>
        <strain evidence="3 4">A57</strain>
    </source>
</reference>
<keyword evidence="4" id="KW-1185">Reference proteome</keyword>
<feature type="compositionally biased region" description="Basic and acidic residues" evidence="1">
    <location>
        <begin position="337"/>
        <end position="346"/>
    </location>
</feature>